<evidence type="ECO:0000313" key="3">
    <source>
        <dbReference type="Proteomes" id="UP000184699"/>
    </source>
</evidence>
<dbReference type="Proteomes" id="UP000184699">
    <property type="component" value="Unassembled WGS sequence"/>
</dbReference>
<feature type="transmembrane region" description="Helical" evidence="1">
    <location>
        <begin position="346"/>
        <end position="365"/>
    </location>
</feature>
<feature type="transmembrane region" description="Helical" evidence="1">
    <location>
        <begin position="121"/>
        <end position="142"/>
    </location>
</feature>
<keyword evidence="1" id="KW-1133">Transmembrane helix</keyword>
<dbReference type="AlphaFoldDB" id="A0A1N6FY77"/>
<reference evidence="3" key="1">
    <citation type="submission" date="2016-11" db="EMBL/GenBank/DDBJ databases">
        <authorList>
            <person name="Varghese N."/>
            <person name="Submissions S."/>
        </authorList>
    </citation>
    <scope>NUCLEOTIDE SEQUENCE [LARGE SCALE GENOMIC DNA]</scope>
    <source>
        <strain evidence="3">DSM 8595</strain>
    </source>
</reference>
<feature type="transmembrane region" description="Helical" evidence="1">
    <location>
        <begin position="40"/>
        <end position="60"/>
    </location>
</feature>
<feature type="transmembrane region" description="Helical" evidence="1">
    <location>
        <begin position="321"/>
        <end position="340"/>
    </location>
</feature>
<feature type="transmembrane region" description="Helical" evidence="1">
    <location>
        <begin position="295"/>
        <end position="314"/>
    </location>
</feature>
<evidence type="ECO:0000313" key="2">
    <source>
        <dbReference type="EMBL" id="SIO00167.1"/>
    </source>
</evidence>
<keyword evidence="1" id="KW-0472">Membrane</keyword>
<accession>A0A1N6FY77</accession>
<protein>
    <submittedName>
        <fullName evidence="2">Hypothetical membrane protein</fullName>
    </submittedName>
</protein>
<name>A0A1N6FY77_9MICO</name>
<feature type="transmembrane region" description="Helical" evidence="1">
    <location>
        <begin position="225"/>
        <end position="245"/>
    </location>
</feature>
<dbReference type="STRING" id="232089.SAMN05443544_2138"/>
<sequence>MSRNTTTIDFPSASPVAPAPTSIGRVLRHPAANAESLESIALLIGAAVFVVGGLVAWFVFMGKDLPIAGKGSLGEFVAFGSAIATLIAFLLGRLSLRTRSAAGFADAVLPGLDAPGARIHWFDLTAIALAHAFIALLGWIGLADLLEQSFQGAVVFTIPGAVLAGVGMAVTAYAVFLSAAHLTPMLLSFVLALFLVVGALASMLSSSDPLWWQMNLSALGMTNDISALAFNLTLIIAGVIVTTIARYATAAVPTTTRAELRGRTIVRVGMILIGIFLACVGIFPVDQFFGLHNTVATGMAVAYAVLVIGLRWFIPSMPKVFILLGYVYVGVIVLLAVFFATGYYNLTAVELVAAVLIFSWIIVFLRNTGAMHGQSTTDVAATPVPQAARVASPQQ</sequence>
<keyword evidence="1" id="KW-0812">Transmembrane</keyword>
<dbReference type="RefSeq" id="WP_074260360.1">
    <property type="nucleotide sequence ID" value="NZ_FSRJ01000003.1"/>
</dbReference>
<feature type="transmembrane region" description="Helical" evidence="1">
    <location>
        <begin position="72"/>
        <end position="91"/>
    </location>
</feature>
<gene>
    <name evidence="2" type="ORF">SAMN05443544_2138</name>
</gene>
<evidence type="ECO:0000256" key="1">
    <source>
        <dbReference type="SAM" id="Phobius"/>
    </source>
</evidence>
<dbReference type="EMBL" id="FSRJ01000003">
    <property type="protein sequence ID" value="SIO00167.1"/>
    <property type="molecule type" value="Genomic_DNA"/>
</dbReference>
<organism evidence="2 3">
    <name type="scientific">Agromyces cerinus subsp. cerinus</name>
    <dbReference type="NCBI Taxonomy" id="232089"/>
    <lineage>
        <taxon>Bacteria</taxon>
        <taxon>Bacillati</taxon>
        <taxon>Actinomycetota</taxon>
        <taxon>Actinomycetes</taxon>
        <taxon>Micrococcales</taxon>
        <taxon>Microbacteriaceae</taxon>
        <taxon>Agromyces</taxon>
    </lineage>
</organism>
<feature type="transmembrane region" description="Helical" evidence="1">
    <location>
        <begin position="154"/>
        <end position="179"/>
    </location>
</feature>
<keyword evidence="3" id="KW-1185">Reference proteome</keyword>
<proteinExistence type="predicted"/>
<feature type="transmembrane region" description="Helical" evidence="1">
    <location>
        <begin position="186"/>
        <end position="205"/>
    </location>
</feature>
<feature type="transmembrane region" description="Helical" evidence="1">
    <location>
        <begin position="265"/>
        <end position="283"/>
    </location>
</feature>